<dbReference type="Proteomes" id="UP000315700">
    <property type="component" value="Chromosome"/>
</dbReference>
<sequence length="439" mass="48909" precursor="true">MPVPTPLNHTLLVLAFALAAPLAGSGAAADETTPAAASPVAASIAHLLNVDASPGKAQVEEAERRYRDAISLAPGDARVEYAYSLILQKQFKATEARSHLQRSLQLNSHYPPALKTLIREAIKAQKFQDARERIAAFATYLVEHEPSNVEQSEWLGRIVGTVIHALGTDDAKVIFAYQDRLFRVSFPPLMRSAYERGFNSIEAELSELTESIEEAKSGAAVQRQAKKAEVDAQLVDQQNEIKRKQQDATKTRQKWDEWITDQTAKADDLLREQEKRFQDLDRAVTNQVGVVAALRLQLDRVERNMTPITSTSLVTGFRSTPRERVELALFAEEQKLGVIYSQQEAVSRQAAEILNGRRNAVAEYQRATGVALKEAANLDRWEKRTKAVSENMKKAAEKKPAQVAALETRIKSLNTWDPSDFETEKRRLLADLGVVNTDK</sequence>
<evidence type="ECO:0000313" key="4">
    <source>
        <dbReference type="Proteomes" id="UP000315700"/>
    </source>
</evidence>
<name>A0A517SL77_9PLAN</name>
<feature type="chain" id="PRO_5022167119" evidence="2">
    <location>
        <begin position="30"/>
        <end position="439"/>
    </location>
</feature>
<feature type="coiled-coil region" evidence="1">
    <location>
        <begin position="198"/>
        <end position="254"/>
    </location>
</feature>
<protein>
    <submittedName>
        <fullName evidence="3">Uncharacterized protein</fullName>
    </submittedName>
</protein>
<dbReference type="Gene3D" id="1.25.40.10">
    <property type="entry name" value="Tetratricopeptide repeat domain"/>
    <property type="match status" value="1"/>
</dbReference>
<evidence type="ECO:0000256" key="2">
    <source>
        <dbReference type="SAM" id="SignalP"/>
    </source>
</evidence>
<evidence type="ECO:0000313" key="3">
    <source>
        <dbReference type="EMBL" id="QDT56866.1"/>
    </source>
</evidence>
<dbReference type="RefSeq" id="WP_145034279.1">
    <property type="nucleotide sequence ID" value="NZ_CP036271.1"/>
</dbReference>
<dbReference type="AlphaFoldDB" id="A0A517SL77"/>
<organism evidence="3 4">
    <name type="scientific">Caulifigura coniformis</name>
    <dbReference type="NCBI Taxonomy" id="2527983"/>
    <lineage>
        <taxon>Bacteria</taxon>
        <taxon>Pseudomonadati</taxon>
        <taxon>Planctomycetota</taxon>
        <taxon>Planctomycetia</taxon>
        <taxon>Planctomycetales</taxon>
        <taxon>Planctomycetaceae</taxon>
        <taxon>Caulifigura</taxon>
    </lineage>
</organism>
<reference evidence="3 4" key="1">
    <citation type="submission" date="2019-02" db="EMBL/GenBank/DDBJ databases">
        <title>Deep-cultivation of Planctomycetes and their phenomic and genomic characterization uncovers novel biology.</title>
        <authorList>
            <person name="Wiegand S."/>
            <person name="Jogler M."/>
            <person name="Boedeker C."/>
            <person name="Pinto D."/>
            <person name="Vollmers J."/>
            <person name="Rivas-Marin E."/>
            <person name="Kohn T."/>
            <person name="Peeters S.H."/>
            <person name="Heuer A."/>
            <person name="Rast P."/>
            <person name="Oberbeckmann S."/>
            <person name="Bunk B."/>
            <person name="Jeske O."/>
            <person name="Meyerdierks A."/>
            <person name="Storesund J.E."/>
            <person name="Kallscheuer N."/>
            <person name="Luecker S."/>
            <person name="Lage O.M."/>
            <person name="Pohl T."/>
            <person name="Merkel B.J."/>
            <person name="Hornburger P."/>
            <person name="Mueller R.-W."/>
            <person name="Bruemmer F."/>
            <person name="Labrenz M."/>
            <person name="Spormann A.M."/>
            <person name="Op den Camp H."/>
            <person name="Overmann J."/>
            <person name="Amann R."/>
            <person name="Jetten M.S.M."/>
            <person name="Mascher T."/>
            <person name="Medema M.H."/>
            <person name="Devos D.P."/>
            <person name="Kaster A.-K."/>
            <person name="Ovreas L."/>
            <person name="Rohde M."/>
            <person name="Galperin M.Y."/>
            <person name="Jogler C."/>
        </authorList>
    </citation>
    <scope>NUCLEOTIDE SEQUENCE [LARGE SCALE GENOMIC DNA]</scope>
    <source>
        <strain evidence="3 4">Pan44</strain>
    </source>
</reference>
<keyword evidence="1" id="KW-0175">Coiled coil</keyword>
<dbReference type="EMBL" id="CP036271">
    <property type="protein sequence ID" value="QDT56866.1"/>
    <property type="molecule type" value="Genomic_DNA"/>
</dbReference>
<keyword evidence="4" id="KW-1185">Reference proteome</keyword>
<gene>
    <name evidence="3" type="ORF">Pan44_49270</name>
</gene>
<dbReference type="KEGG" id="ccos:Pan44_49270"/>
<proteinExistence type="predicted"/>
<evidence type="ECO:0000256" key="1">
    <source>
        <dbReference type="SAM" id="Coils"/>
    </source>
</evidence>
<keyword evidence="2" id="KW-0732">Signal</keyword>
<feature type="signal peptide" evidence="2">
    <location>
        <begin position="1"/>
        <end position="29"/>
    </location>
</feature>
<dbReference type="SUPFAM" id="SSF48452">
    <property type="entry name" value="TPR-like"/>
    <property type="match status" value="1"/>
</dbReference>
<dbReference type="InterPro" id="IPR011990">
    <property type="entry name" value="TPR-like_helical_dom_sf"/>
</dbReference>
<dbReference type="InParanoid" id="A0A517SL77"/>
<accession>A0A517SL77</accession>